<dbReference type="SUPFAM" id="SSF53254">
    <property type="entry name" value="Phosphoglycerate mutase-like"/>
    <property type="match status" value="1"/>
</dbReference>
<keyword evidence="3" id="KW-1185">Reference proteome</keyword>
<dbReference type="Proteomes" id="UP000480178">
    <property type="component" value="Chromosome"/>
</dbReference>
<proteinExistence type="predicted"/>
<organism evidence="2 3">
    <name type="scientific">Rhodocytophaga rosea</name>
    <dbReference type="NCBI Taxonomy" id="2704465"/>
    <lineage>
        <taxon>Bacteria</taxon>
        <taxon>Pseudomonadati</taxon>
        <taxon>Bacteroidota</taxon>
        <taxon>Cytophagia</taxon>
        <taxon>Cytophagales</taxon>
        <taxon>Rhodocytophagaceae</taxon>
        <taxon>Rhodocytophaga</taxon>
    </lineage>
</organism>
<dbReference type="Pfam" id="PF00300">
    <property type="entry name" value="His_Phos_1"/>
    <property type="match status" value="1"/>
</dbReference>
<dbReference type="EMBL" id="CP048222">
    <property type="protein sequence ID" value="QHT70526.1"/>
    <property type="molecule type" value="Genomic_DNA"/>
</dbReference>
<evidence type="ECO:0000313" key="2">
    <source>
        <dbReference type="EMBL" id="QHT70526.1"/>
    </source>
</evidence>
<dbReference type="CDD" id="cd07067">
    <property type="entry name" value="HP_PGM_like"/>
    <property type="match status" value="1"/>
</dbReference>
<reference evidence="2 3" key="1">
    <citation type="submission" date="2020-01" db="EMBL/GenBank/DDBJ databases">
        <authorList>
            <person name="Kim M.K."/>
        </authorList>
    </citation>
    <scope>NUCLEOTIDE SEQUENCE [LARGE SCALE GENOMIC DNA]</scope>
    <source>
        <strain evidence="2 3">172606-1</strain>
    </source>
</reference>
<evidence type="ECO:0000256" key="1">
    <source>
        <dbReference type="PIRSR" id="PIRSR613078-2"/>
    </source>
</evidence>
<dbReference type="PANTHER" id="PTHR47623">
    <property type="entry name" value="OS09G0287300 PROTEIN"/>
    <property type="match status" value="1"/>
</dbReference>
<gene>
    <name evidence="2" type="ORF">GXP67_29685</name>
</gene>
<dbReference type="InterPro" id="IPR029033">
    <property type="entry name" value="His_PPase_superfam"/>
</dbReference>
<accession>A0A6C0GR33</accession>
<dbReference type="RefSeq" id="WP_162446503.1">
    <property type="nucleotide sequence ID" value="NZ_CP048222.1"/>
</dbReference>
<feature type="binding site" evidence="1">
    <location>
        <position position="59"/>
    </location>
    <ligand>
        <name>substrate</name>
    </ligand>
</feature>
<dbReference type="InterPro" id="IPR013078">
    <property type="entry name" value="His_Pase_superF_clade-1"/>
</dbReference>
<name>A0A6C0GR33_9BACT</name>
<dbReference type="AlphaFoldDB" id="A0A6C0GR33"/>
<dbReference type="Gene3D" id="3.40.50.1240">
    <property type="entry name" value="Phosphoglycerate mutase-like"/>
    <property type="match status" value="1"/>
</dbReference>
<dbReference type="PANTHER" id="PTHR47623:SF1">
    <property type="entry name" value="OS09G0287300 PROTEIN"/>
    <property type="match status" value="1"/>
</dbReference>
<protein>
    <submittedName>
        <fullName evidence="2">Histidine phosphatase family protein</fullName>
    </submittedName>
</protein>
<evidence type="ECO:0000313" key="3">
    <source>
        <dbReference type="Proteomes" id="UP000480178"/>
    </source>
</evidence>
<sequence length="163" mass="18142">MVKSLVLVRHAQAEPYSPVIKDEERELTATGVADASRMGKHLQSLQVKPDLIVASPAYRTTTTAQLLAEQLGYNLSNIKIEPTLYESSMRNLMAVVNQLSETYTQVMIISHNPTLTYLAEYLTHAEIGTVPTCGSLQIQFENISWQQVSGNTGKLVWFEFPGK</sequence>
<dbReference type="KEGG" id="rhoz:GXP67_29685"/>